<proteinExistence type="predicted"/>
<reference evidence="1 2" key="1">
    <citation type="submission" date="2018-12" db="EMBL/GenBank/DDBJ databases">
        <authorList>
            <consortium name="Pathogen Informatics"/>
        </authorList>
    </citation>
    <scope>NUCLEOTIDE SEQUENCE [LARGE SCALE GENOMIC DNA]</scope>
    <source>
        <strain evidence="1 2">NCTC8284</strain>
    </source>
</reference>
<accession>A0A3S4Y1L1</accession>
<dbReference type="Proteomes" id="UP000278733">
    <property type="component" value="Chromosome"/>
</dbReference>
<sequence>MYDFLLKMFDSGIKLILAIIALFVFYLFGNALINGSFGAWYLVGSVVFIVFITTVFVPFLIRTFAPKDKQQAILDWYFWRNR</sequence>
<gene>
    <name evidence="1" type="ORF">NCTC8284_01885</name>
</gene>
<dbReference type="EMBL" id="LR134405">
    <property type="protein sequence ID" value="VEH66710.1"/>
    <property type="molecule type" value="Genomic_DNA"/>
</dbReference>
<dbReference type="RefSeq" id="WP_136125884.1">
    <property type="nucleotide sequence ID" value="NZ_QXNE01000025.1"/>
</dbReference>
<evidence type="ECO:0000313" key="2">
    <source>
        <dbReference type="Proteomes" id="UP000278733"/>
    </source>
</evidence>
<organism evidence="1 2">
    <name type="scientific">Rodentibacter pneumotropicus</name>
    <dbReference type="NCBI Taxonomy" id="758"/>
    <lineage>
        <taxon>Bacteria</taxon>
        <taxon>Pseudomonadati</taxon>
        <taxon>Pseudomonadota</taxon>
        <taxon>Gammaproteobacteria</taxon>
        <taxon>Pasteurellales</taxon>
        <taxon>Pasteurellaceae</taxon>
        <taxon>Rodentibacter</taxon>
    </lineage>
</organism>
<evidence type="ECO:0000313" key="1">
    <source>
        <dbReference type="EMBL" id="VEH66710.1"/>
    </source>
</evidence>
<dbReference type="AlphaFoldDB" id="A0A3S4Y1L1"/>
<protein>
    <submittedName>
        <fullName evidence="1">Uncharacterized protein</fullName>
    </submittedName>
</protein>
<name>A0A3S4Y1L1_9PAST</name>
<dbReference type="KEGG" id="rpne:NCTC8284_01885"/>